<accession>X1QH51</accession>
<organism evidence="1">
    <name type="scientific">marine sediment metagenome</name>
    <dbReference type="NCBI Taxonomy" id="412755"/>
    <lineage>
        <taxon>unclassified sequences</taxon>
        <taxon>metagenomes</taxon>
        <taxon>ecological metagenomes</taxon>
    </lineage>
</organism>
<evidence type="ECO:0000313" key="1">
    <source>
        <dbReference type="EMBL" id="GAI54146.1"/>
    </source>
</evidence>
<dbReference type="EMBL" id="BARV01035132">
    <property type="protein sequence ID" value="GAI54146.1"/>
    <property type="molecule type" value="Genomic_DNA"/>
</dbReference>
<gene>
    <name evidence="1" type="ORF">S06H3_54866</name>
</gene>
<reference evidence="1" key="1">
    <citation type="journal article" date="2014" name="Front. Microbiol.">
        <title>High frequency of phylogenetically diverse reductive dehalogenase-homologous genes in deep subseafloor sedimentary metagenomes.</title>
        <authorList>
            <person name="Kawai M."/>
            <person name="Futagami T."/>
            <person name="Toyoda A."/>
            <person name="Takaki Y."/>
            <person name="Nishi S."/>
            <person name="Hori S."/>
            <person name="Arai W."/>
            <person name="Tsubouchi T."/>
            <person name="Morono Y."/>
            <person name="Uchiyama I."/>
            <person name="Ito T."/>
            <person name="Fujiyama A."/>
            <person name="Inagaki F."/>
            <person name="Takami H."/>
        </authorList>
    </citation>
    <scope>NUCLEOTIDE SEQUENCE</scope>
    <source>
        <strain evidence="1">Expedition CK06-06</strain>
    </source>
</reference>
<dbReference type="AlphaFoldDB" id="X1QH51"/>
<comment type="caution">
    <text evidence="1">The sequence shown here is derived from an EMBL/GenBank/DDBJ whole genome shotgun (WGS) entry which is preliminary data.</text>
</comment>
<name>X1QH51_9ZZZZ</name>
<proteinExistence type="predicted"/>
<protein>
    <submittedName>
        <fullName evidence="1">Uncharacterized protein</fullName>
    </submittedName>
</protein>
<feature type="non-terminal residue" evidence="1">
    <location>
        <position position="1"/>
    </location>
</feature>
<sequence>EMSESRSFSLVTIKTLAPPFAGVVYPWGLEAKN</sequence>